<gene>
    <name evidence="7" type="ORF">CAUJ_LOCUS12850</name>
</gene>
<keyword evidence="8" id="KW-1185">Reference proteome</keyword>
<dbReference type="Pfam" id="PF08510">
    <property type="entry name" value="PIG-P"/>
    <property type="match status" value="1"/>
</dbReference>
<dbReference type="PANTHER" id="PTHR46346">
    <property type="entry name" value="PHOSPHATIDYLINOSITOL N-ACETYLGLUCOSAMINYLTRANSFERASE SUBUNIT P"/>
    <property type="match status" value="1"/>
</dbReference>
<evidence type="ECO:0000256" key="5">
    <source>
        <dbReference type="SAM" id="Phobius"/>
    </source>
</evidence>
<evidence type="ECO:0000313" key="8">
    <source>
        <dbReference type="Proteomes" id="UP000835052"/>
    </source>
</evidence>
<comment type="caution">
    <text evidence="7">The sequence shown here is derived from an EMBL/GenBank/DDBJ whole genome shotgun (WGS) entry which is preliminary data.</text>
</comment>
<evidence type="ECO:0000313" key="7">
    <source>
        <dbReference type="EMBL" id="CAD6196939.1"/>
    </source>
</evidence>
<evidence type="ECO:0000259" key="6">
    <source>
        <dbReference type="Pfam" id="PF08510"/>
    </source>
</evidence>
<feature type="domain" description="PIG-P" evidence="6">
    <location>
        <begin position="31"/>
        <end position="99"/>
    </location>
</feature>
<organism evidence="7 8">
    <name type="scientific">Caenorhabditis auriculariae</name>
    <dbReference type="NCBI Taxonomy" id="2777116"/>
    <lineage>
        <taxon>Eukaryota</taxon>
        <taxon>Metazoa</taxon>
        <taxon>Ecdysozoa</taxon>
        <taxon>Nematoda</taxon>
        <taxon>Chromadorea</taxon>
        <taxon>Rhabditida</taxon>
        <taxon>Rhabditina</taxon>
        <taxon>Rhabditomorpha</taxon>
        <taxon>Rhabditoidea</taxon>
        <taxon>Rhabditidae</taxon>
        <taxon>Peloderinae</taxon>
        <taxon>Caenorhabditis</taxon>
    </lineage>
</organism>
<dbReference type="AlphaFoldDB" id="A0A8S1HRX3"/>
<evidence type="ECO:0000256" key="4">
    <source>
        <dbReference type="ARBA" id="ARBA00023136"/>
    </source>
</evidence>
<keyword evidence="3 5" id="KW-1133">Transmembrane helix</keyword>
<evidence type="ECO:0000256" key="2">
    <source>
        <dbReference type="ARBA" id="ARBA00022692"/>
    </source>
</evidence>
<dbReference type="GO" id="GO:0006506">
    <property type="term" value="P:GPI anchor biosynthetic process"/>
    <property type="evidence" value="ECO:0007669"/>
    <property type="project" value="TreeGrafter"/>
</dbReference>
<evidence type="ECO:0000256" key="3">
    <source>
        <dbReference type="ARBA" id="ARBA00022989"/>
    </source>
</evidence>
<feature type="transmembrane region" description="Helical" evidence="5">
    <location>
        <begin position="33"/>
        <end position="52"/>
    </location>
</feature>
<reference evidence="7" key="1">
    <citation type="submission" date="2020-10" db="EMBL/GenBank/DDBJ databases">
        <authorList>
            <person name="Kikuchi T."/>
        </authorList>
    </citation>
    <scope>NUCLEOTIDE SEQUENCE</scope>
    <source>
        <strain evidence="7">NKZ352</strain>
    </source>
</reference>
<accession>A0A8S1HRX3</accession>
<dbReference type="Proteomes" id="UP000835052">
    <property type="component" value="Unassembled WGS sequence"/>
</dbReference>
<dbReference type="GO" id="GO:0016020">
    <property type="term" value="C:membrane"/>
    <property type="evidence" value="ECO:0007669"/>
    <property type="project" value="UniProtKB-SubCell"/>
</dbReference>
<sequence>MPSCQTKEKIVHVKNPLPSEDIHLPGPHPARGIYGFALYVSSYFLLFVYLLWAILPTPVLNRLGITYVPAKYWAIVLPFSLVFSVCAYVTVVFFINLYRFGGYSIFDNVGVYQSHF</sequence>
<dbReference type="PANTHER" id="PTHR46346:SF1">
    <property type="entry name" value="PHOSPHATIDYLINOSITOL N-ACETYLGLUCOSAMINYLTRANSFERASE SUBUNIT P"/>
    <property type="match status" value="1"/>
</dbReference>
<dbReference type="InterPro" id="IPR013717">
    <property type="entry name" value="PIG-P"/>
</dbReference>
<keyword evidence="4 5" id="KW-0472">Membrane</keyword>
<dbReference type="OrthoDB" id="690928at2759"/>
<feature type="transmembrane region" description="Helical" evidence="5">
    <location>
        <begin position="72"/>
        <end position="95"/>
    </location>
</feature>
<dbReference type="InterPro" id="IPR052263">
    <property type="entry name" value="GPI_Anchor_Biosynth"/>
</dbReference>
<proteinExistence type="predicted"/>
<name>A0A8S1HRX3_9PELO</name>
<dbReference type="GO" id="GO:0005783">
    <property type="term" value="C:endoplasmic reticulum"/>
    <property type="evidence" value="ECO:0007669"/>
    <property type="project" value="TreeGrafter"/>
</dbReference>
<evidence type="ECO:0000256" key="1">
    <source>
        <dbReference type="ARBA" id="ARBA00004141"/>
    </source>
</evidence>
<dbReference type="EMBL" id="CAJGYM010000082">
    <property type="protein sequence ID" value="CAD6196939.1"/>
    <property type="molecule type" value="Genomic_DNA"/>
</dbReference>
<protein>
    <recommendedName>
        <fullName evidence="6">PIG-P domain-containing protein</fullName>
    </recommendedName>
</protein>
<keyword evidence="2 5" id="KW-0812">Transmembrane</keyword>
<comment type="subcellular location">
    <subcellularLocation>
        <location evidence="1">Membrane</location>
        <topology evidence="1">Multi-pass membrane protein</topology>
    </subcellularLocation>
</comment>